<evidence type="ECO:0000256" key="1">
    <source>
        <dbReference type="ARBA" id="ARBA00004120"/>
    </source>
</evidence>
<accession>A0A8C4QNU0</accession>
<feature type="compositionally biased region" description="Basic and acidic residues" evidence="9">
    <location>
        <begin position="113"/>
        <end position="126"/>
    </location>
</feature>
<evidence type="ECO:0000313" key="10">
    <source>
        <dbReference type="Ensembl" id="ENSEBUP00000018256.1"/>
    </source>
</evidence>
<feature type="region of interest" description="Disordered" evidence="9">
    <location>
        <begin position="75"/>
        <end position="142"/>
    </location>
</feature>
<dbReference type="GO" id="GO:1905349">
    <property type="term" value="P:ciliary transition zone assembly"/>
    <property type="evidence" value="ECO:0007669"/>
    <property type="project" value="TreeGrafter"/>
</dbReference>
<evidence type="ECO:0000256" key="8">
    <source>
        <dbReference type="SAM" id="Coils"/>
    </source>
</evidence>
<dbReference type="AlphaFoldDB" id="A0A8C4QNU0"/>
<proteinExistence type="predicted"/>
<dbReference type="Proteomes" id="UP000694388">
    <property type="component" value="Unplaced"/>
</dbReference>
<dbReference type="GeneTree" id="ENSGT00730000111039"/>
<evidence type="ECO:0000256" key="9">
    <source>
        <dbReference type="SAM" id="MobiDB-lite"/>
    </source>
</evidence>
<evidence type="ECO:0000256" key="2">
    <source>
        <dbReference type="ARBA" id="ARBA00004300"/>
    </source>
</evidence>
<sequence>MILHKLCTWSHNELCCCCCCQAVPDAVASWEEGKRWQNKVESLRSALKEKENEVEKLKKQVSTVKELLGRVEQEKSSLQRRLRGKGMSTEPVRQRVKMQKVDHQESKQPGAQDEQKAVIKSEEQKQRKQLRSENLPSRIDPRTDELRKQVLKLSAETVTLQFEIEQTRMELPQLKDENKDLKEMCQLLMKEKTDLQEKLTTLKAGNSGRSVTELEKMVSLMRRAVEKLQRENAALRPRTPHDAHTVGDSQSSGRKSQRDPETLGRKRLTVEQPERDHNV</sequence>
<organism evidence="10 11">
    <name type="scientific">Eptatretus burgeri</name>
    <name type="common">Inshore hagfish</name>
    <dbReference type="NCBI Taxonomy" id="7764"/>
    <lineage>
        <taxon>Eukaryota</taxon>
        <taxon>Metazoa</taxon>
        <taxon>Chordata</taxon>
        <taxon>Craniata</taxon>
        <taxon>Vertebrata</taxon>
        <taxon>Cyclostomata</taxon>
        <taxon>Myxini</taxon>
        <taxon>Myxiniformes</taxon>
        <taxon>Myxinidae</taxon>
        <taxon>Eptatretinae</taxon>
        <taxon>Eptatretus</taxon>
    </lineage>
</organism>
<evidence type="ECO:0000256" key="3">
    <source>
        <dbReference type="ARBA" id="ARBA00022490"/>
    </source>
</evidence>
<name>A0A8C4QNU0_EPTBU</name>
<keyword evidence="11" id="KW-1185">Reference proteome</keyword>
<dbReference type="PANTHER" id="PTHR18879:SF20">
    <property type="entry name" value="CENTROSOMAL PROTEIN OF 290 KDA"/>
    <property type="match status" value="1"/>
</dbReference>
<feature type="coiled-coil region" evidence="8">
    <location>
        <begin position="164"/>
        <end position="231"/>
    </location>
</feature>
<dbReference type="GO" id="GO:0034451">
    <property type="term" value="C:centriolar satellite"/>
    <property type="evidence" value="ECO:0007669"/>
    <property type="project" value="TreeGrafter"/>
</dbReference>
<evidence type="ECO:0000256" key="6">
    <source>
        <dbReference type="ARBA" id="ARBA00023212"/>
    </source>
</evidence>
<evidence type="ECO:0000256" key="7">
    <source>
        <dbReference type="ARBA" id="ARBA00023273"/>
    </source>
</evidence>
<keyword evidence="6" id="KW-0206">Cytoskeleton</keyword>
<reference evidence="10" key="1">
    <citation type="submission" date="2025-08" db="UniProtKB">
        <authorList>
            <consortium name="Ensembl"/>
        </authorList>
    </citation>
    <scope>IDENTIFICATION</scope>
</reference>
<comment type="subcellular location">
    <subcellularLocation>
        <location evidence="1">Cytoplasm</location>
        <location evidence="1">Cytoskeleton</location>
        <location evidence="1">Cilium basal body</location>
    </subcellularLocation>
    <subcellularLocation>
        <location evidence="2">Cytoplasm</location>
        <location evidence="2">Cytoskeleton</location>
        <location evidence="2">Microtubule organizing center</location>
        <location evidence="2">Centrosome</location>
    </subcellularLocation>
</comment>
<dbReference type="PANTHER" id="PTHR18879">
    <property type="entry name" value="CENTROSOMAL PROTEIN OF 290 KDA"/>
    <property type="match status" value="1"/>
</dbReference>
<keyword evidence="4" id="KW-0970">Cilium biogenesis/degradation</keyword>
<dbReference type="GO" id="GO:0097711">
    <property type="term" value="P:ciliary basal body-plasma membrane docking"/>
    <property type="evidence" value="ECO:0007669"/>
    <property type="project" value="TreeGrafter"/>
</dbReference>
<evidence type="ECO:0000313" key="11">
    <source>
        <dbReference type="Proteomes" id="UP000694388"/>
    </source>
</evidence>
<keyword evidence="3" id="KW-0963">Cytoplasm</keyword>
<evidence type="ECO:0000256" key="5">
    <source>
        <dbReference type="ARBA" id="ARBA00023054"/>
    </source>
</evidence>
<dbReference type="InterPro" id="IPR026201">
    <property type="entry name" value="Cep290"/>
</dbReference>
<feature type="coiled-coil region" evidence="8">
    <location>
        <begin position="33"/>
        <end position="74"/>
    </location>
</feature>
<feature type="region of interest" description="Disordered" evidence="9">
    <location>
        <begin position="231"/>
        <end position="279"/>
    </location>
</feature>
<evidence type="ECO:0000256" key="4">
    <source>
        <dbReference type="ARBA" id="ARBA00022794"/>
    </source>
</evidence>
<protein>
    <submittedName>
        <fullName evidence="10">Uncharacterized protein</fullName>
    </submittedName>
</protein>
<keyword evidence="7" id="KW-0966">Cell projection</keyword>
<dbReference type="GO" id="GO:1905515">
    <property type="term" value="P:non-motile cilium assembly"/>
    <property type="evidence" value="ECO:0007669"/>
    <property type="project" value="TreeGrafter"/>
</dbReference>
<reference evidence="10" key="2">
    <citation type="submission" date="2025-09" db="UniProtKB">
        <authorList>
            <consortium name="Ensembl"/>
        </authorList>
    </citation>
    <scope>IDENTIFICATION</scope>
</reference>
<dbReference type="Ensembl" id="ENSEBUT00000018832.1">
    <property type="protein sequence ID" value="ENSEBUP00000018256.1"/>
    <property type="gene ID" value="ENSEBUG00000011395.1"/>
</dbReference>
<feature type="compositionally biased region" description="Basic and acidic residues" evidence="9">
    <location>
        <begin position="256"/>
        <end position="279"/>
    </location>
</feature>
<keyword evidence="5 8" id="KW-0175">Coiled coil</keyword>
<dbReference type="GO" id="GO:0035869">
    <property type="term" value="C:ciliary transition zone"/>
    <property type="evidence" value="ECO:0007669"/>
    <property type="project" value="TreeGrafter"/>
</dbReference>